<organism evidence="12">
    <name type="scientific">Schmidtea mediterranea</name>
    <name type="common">Freshwater planarian flatworm</name>
    <dbReference type="NCBI Taxonomy" id="79327"/>
    <lineage>
        <taxon>Eukaryota</taxon>
        <taxon>Metazoa</taxon>
        <taxon>Spiralia</taxon>
        <taxon>Lophotrochozoa</taxon>
        <taxon>Platyhelminthes</taxon>
        <taxon>Rhabditophora</taxon>
        <taxon>Seriata</taxon>
        <taxon>Tricladida</taxon>
        <taxon>Continenticola</taxon>
        <taxon>Geoplanoidea</taxon>
        <taxon>Dugesiidae</taxon>
        <taxon>Schmidtea</taxon>
    </lineage>
</organism>
<comment type="subcellular location">
    <subcellularLocation>
        <location evidence="1">Mitochondrion outer membrane</location>
        <topology evidence="1">Multi-pass membrane protein</topology>
    </subcellularLocation>
</comment>
<sequence>MTSWSELATGYENESSEDETNILHEVNSQGDTLSEKSNTSYYEFAGILVNVSGVVGQIILSHPWIVIRRQCQIRHDSSRFHWTPFTVIPVAFKLVKSQGFPTLWKGISSTLTLWLMGIGSETVLSETFNLPKDISKHSSLKKIGQHFLLKGISLVLLSPFYAASLVETVQSDLSTEPTSIITCLLEGFRRMFIVYREPVSRLLPIWKIVPVVASFGLLHYVIKTFTGFMTNSYLSPNSTEIIECNKRPVFYINKGNPNRADNQLDDVYYKYYCELFSTVMGSFTADVILFPMEVIVNRLCIQGTRVLIDNMDNPYEMVPITTAYYGTRHALNTILNETERGEGSGGLYKGFGALVIQYSIQFLLICCIRLGYENLLIKCSNVKPDLAATPKKINKIV</sequence>
<feature type="transmembrane region" description="Helical" evidence="11">
    <location>
        <begin position="44"/>
        <end position="67"/>
    </location>
</feature>
<dbReference type="GO" id="GO:0005741">
    <property type="term" value="C:mitochondrial outer membrane"/>
    <property type="evidence" value="ECO:0007669"/>
    <property type="project" value="UniProtKB-SubCell"/>
</dbReference>
<evidence type="ECO:0000256" key="8">
    <source>
        <dbReference type="ARBA" id="ARBA00023128"/>
    </source>
</evidence>
<evidence type="ECO:0000313" key="12">
    <source>
        <dbReference type="EMBL" id="AKN21585.1"/>
    </source>
</evidence>
<dbReference type="PANTHER" id="PTHR21252">
    <property type="entry name" value="TB1 PROTEIN-RELATED"/>
    <property type="match status" value="1"/>
</dbReference>
<comment type="similarity">
    <text evidence="2">Belongs to the mitochondrial carrier (TC 2.A.29) family.</text>
</comment>
<dbReference type="OrthoDB" id="2403262at2759"/>
<reference evidence="12" key="1">
    <citation type="journal article" date="2015" name="Elife">
        <title>Stem cells and fluid flow drive cyst formation in an invertebrate excretory organ.</title>
        <authorList>
            <person name="Thi-Kim Vu H."/>
            <person name="Rink J.C."/>
            <person name="McKinney S.A."/>
            <person name="McClain M."/>
            <person name="Lakshmanaperumal N."/>
            <person name="Alexander R."/>
            <person name="Sanchez Alvarado A."/>
        </authorList>
    </citation>
    <scope>NUCLEOTIDE SEQUENCE</scope>
</reference>
<dbReference type="PROSITE" id="PS50920">
    <property type="entry name" value="SOLCAR"/>
    <property type="match status" value="1"/>
</dbReference>
<keyword evidence="8" id="KW-0496">Mitochondrion</keyword>
<dbReference type="InterPro" id="IPR023395">
    <property type="entry name" value="MCP_dom_sf"/>
</dbReference>
<name>A0A0H3YF53_SCHMD</name>
<evidence type="ECO:0000256" key="11">
    <source>
        <dbReference type="SAM" id="Phobius"/>
    </source>
</evidence>
<proteinExistence type="evidence at transcript level"/>
<gene>
    <name evidence="12" type="primary">slc25a-17</name>
</gene>
<evidence type="ECO:0000256" key="1">
    <source>
        <dbReference type="ARBA" id="ARBA00004374"/>
    </source>
</evidence>
<keyword evidence="7 11" id="KW-1133">Transmembrane helix</keyword>
<keyword evidence="4 10" id="KW-0812">Transmembrane</keyword>
<evidence type="ECO:0000256" key="10">
    <source>
        <dbReference type="PROSITE-ProRule" id="PRU00282"/>
    </source>
</evidence>
<evidence type="ECO:0000256" key="3">
    <source>
        <dbReference type="ARBA" id="ARBA00022448"/>
    </source>
</evidence>
<protein>
    <submittedName>
        <fullName evidence="12">Slc25a-17</fullName>
    </submittedName>
</protein>
<evidence type="ECO:0000256" key="5">
    <source>
        <dbReference type="ARBA" id="ARBA00022737"/>
    </source>
</evidence>
<accession>A0A0H3YF53</accession>
<evidence type="ECO:0000256" key="2">
    <source>
        <dbReference type="ARBA" id="ARBA00006375"/>
    </source>
</evidence>
<feature type="repeat" description="Solcar" evidence="10">
    <location>
        <begin position="269"/>
        <end position="375"/>
    </location>
</feature>
<feature type="transmembrane region" description="Helical" evidence="11">
    <location>
        <begin position="205"/>
        <end position="222"/>
    </location>
</feature>
<dbReference type="EMBL" id="KT163635">
    <property type="protein sequence ID" value="AKN21585.1"/>
    <property type="molecule type" value="mRNA"/>
</dbReference>
<dbReference type="Gene3D" id="1.50.40.10">
    <property type="entry name" value="Mitochondrial carrier domain"/>
    <property type="match status" value="1"/>
</dbReference>
<dbReference type="GO" id="GO:0090149">
    <property type="term" value="P:mitochondrial membrane fission"/>
    <property type="evidence" value="ECO:0007669"/>
    <property type="project" value="InterPro"/>
</dbReference>
<keyword evidence="5" id="KW-0677">Repeat</keyword>
<keyword evidence="6" id="KW-1000">Mitochondrion outer membrane</keyword>
<dbReference type="SUPFAM" id="SSF103506">
    <property type="entry name" value="Mitochondrial carrier"/>
    <property type="match status" value="1"/>
</dbReference>
<evidence type="ECO:0000256" key="9">
    <source>
        <dbReference type="ARBA" id="ARBA00023136"/>
    </source>
</evidence>
<evidence type="ECO:0000256" key="6">
    <source>
        <dbReference type="ARBA" id="ARBA00022787"/>
    </source>
</evidence>
<keyword evidence="3" id="KW-0813">Transport</keyword>
<keyword evidence="9 10" id="KW-0472">Membrane</keyword>
<dbReference type="AlphaFoldDB" id="A0A0H3YF53"/>
<evidence type="ECO:0000256" key="4">
    <source>
        <dbReference type="ARBA" id="ARBA00022692"/>
    </source>
</evidence>
<dbReference type="InterPro" id="IPR018108">
    <property type="entry name" value="MCP_transmembrane"/>
</dbReference>
<dbReference type="InterPro" id="IPR039158">
    <property type="entry name" value="SLC25A46"/>
</dbReference>
<evidence type="ECO:0000256" key="7">
    <source>
        <dbReference type="ARBA" id="ARBA00022989"/>
    </source>
</evidence>
<dbReference type="PANTHER" id="PTHR21252:SF2">
    <property type="entry name" value="MITOCHONDRIAL OUTER MEMBRANE PROTEIN SLC25A46"/>
    <property type="match status" value="1"/>
</dbReference>